<dbReference type="Gene3D" id="1.10.10.60">
    <property type="entry name" value="Homeodomain-like"/>
    <property type="match status" value="1"/>
</dbReference>
<evidence type="ECO:0000259" key="5">
    <source>
        <dbReference type="PROSITE" id="PS01124"/>
    </source>
</evidence>
<keyword evidence="3" id="KW-0804">Transcription</keyword>
<dbReference type="PROSITE" id="PS01124">
    <property type="entry name" value="HTH_ARAC_FAMILY_2"/>
    <property type="match status" value="1"/>
</dbReference>
<accession>A0ABV7L1T4</accession>
<feature type="domain" description="HTH araC/xylS-type" evidence="5">
    <location>
        <begin position="208"/>
        <end position="306"/>
    </location>
</feature>
<evidence type="ECO:0000256" key="1">
    <source>
        <dbReference type="ARBA" id="ARBA00023015"/>
    </source>
</evidence>
<dbReference type="RefSeq" id="WP_379901398.1">
    <property type="nucleotide sequence ID" value="NZ_JBHRTR010000028.1"/>
</dbReference>
<keyword evidence="7" id="KW-1185">Reference proteome</keyword>
<dbReference type="Pfam" id="PF12833">
    <property type="entry name" value="HTH_18"/>
    <property type="match status" value="1"/>
</dbReference>
<dbReference type="Proteomes" id="UP001595528">
    <property type="component" value="Unassembled WGS sequence"/>
</dbReference>
<dbReference type="InterPro" id="IPR018060">
    <property type="entry name" value="HTH_AraC"/>
</dbReference>
<evidence type="ECO:0000313" key="6">
    <source>
        <dbReference type="EMBL" id="MFC3228360.1"/>
    </source>
</evidence>
<evidence type="ECO:0000256" key="3">
    <source>
        <dbReference type="ARBA" id="ARBA00023163"/>
    </source>
</evidence>
<evidence type="ECO:0000256" key="2">
    <source>
        <dbReference type="ARBA" id="ARBA00023125"/>
    </source>
</evidence>
<dbReference type="InterPro" id="IPR009057">
    <property type="entry name" value="Homeodomain-like_sf"/>
</dbReference>
<keyword evidence="2" id="KW-0238">DNA-binding</keyword>
<keyword evidence="1" id="KW-0805">Transcription regulation</keyword>
<evidence type="ECO:0000256" key="4">
    <source>
        <dbReference type="SAM" id="MobiDB-lite"/>
    </source>
</evidence>
<dbReference type="SMART" id="SM00342">
    <property type="entry name" value="HTH_ARAC"/>
    <property type="match status" value="1"/>
</dbReference>
<sequence>MPTPDPRARPFPPAAALRQAAAERIHGGLYGARWRPHLPAPPLAEEAETTGRQAGEGRRPRVAILVGAGAVALRHDPAAPVLEAAAPAVLWCDWPPAAVLAAAPGSRALAVTVAEGLLTEAVGLTHDTDHLRALLRTGAPLALALSAAQHDALAQRMAAIDAELRERGDGFHTALSAHLVLLALALWRRLNAEGLTRPGAGGSHAVLERFRRLLELHFRERWGPGAYAAALGLPVRRLNRICSRHLGRGPGRLINQRSLREAQLRLERSAMTIAQIADELGFVDPPHFSRFFKAQTGQSPRAWRARARHRGGDEAALSATAFSDWP</sequence>
<dbReference type="PANTHER" id="PTHR43280:SF32">
    <property type="entry name" value="TRANSCRIPTIONAL REGULATORY PROTEIN"/>
    <property type="match status" value="1"/>
</dbReference>
<dbReference type="PANTHER" id="PTHR43280">
    <property type="entry name" value="ARAC-FAMILY TRANSCRIPTIONAL REGULATOR"/>
    <property type="match status" value="1"/>
</dbReference>
<organism evidence="6 7">
    <name type="scientific">Marinibaculum pumilum</name>
    <dbReference type="NCBI Taxonomy" id="1766165"/>
    <lineage>
        <taxon>Bacteria</taxon>
        <taxon>Pseudomonadati</taxon>
        <taxon>Pseudomonadota</taxon>
        <taxon>Alphaproteobacteria</taxon>
        <taxon>Rhodospirillales</taxon>
        <taxon>Rhodospirillaceae</taxon>
        <taxon>Marinibaculum</taxon>
    </lineage>
</organism>
<protein>
    <submittedName>
        <fullName evidence="6">Helix-turn-helix transcriptional regulator</fullName>
    </submittedName>
</protein>
<dbReference type="SUPFAM" id="SSF46689">
    <property type="entry name" value="Homeodomain-like"/>
    <property type="match status" value="1"/>
</dbReference>
<proteinExistence type="predicted"/>
<gene>
    <name evidence="6" type="ORF">ACFOGJ_14045</name>
</gene>
<feature type="region of interest" description="Disordered" evidence="4">
    <location>
        <begin position="36"/>
        <end position="58"/>
    </location>
</feature>
<dbReference type="EMBL" id="JBHRTR010000028">
    <property type="protein sequence ID" value="MFC3228360.1"/>
    <property type="molecule type" value="Genomic_DNA"/>
</dbReference>
<name>A0ABV7L1T4_9PROT</name>
<evidence type="ECO:0000313" key="7">
    <source>
        <dbReference type="Proteomes" id="UP001595528"/>
    </source>
</evidence>
<comment type="caution">
    <text evidence="6">The sequence shown here is derived from an EMBL/GenBank/DDBJ whole genome shotgun (WGS) entry which is preliminary data.</text>
</comment>
<reference evidence="7" key="1">
    <citation type="journal article" date="2019" name="Int. J. Syst. Evol. Microbiol.">
        <title>The Global Catalogue of Microorganisms (GCM) 10K type strain sequencing project: providing services to taxonomists for standard genome sequencing and annotation.</title>
        <authorList>
            <consortium name="The Broad Institute Genomics Platform"/>
            <consortium name="The Broad Institute Genome Sequencing Center for Infectious Disease"/>
            <person name="Wu L."/>
            <person name="Ma J."/>
        </authorList>
    </citation>
    <scope>NUCLEOTIDE SEQUENCE [LARGE SCALE GENOMIC DNA]</scope>
    <source>
        <strain evidence="7">KCTC 42964</strain>
    </source>
</reference>